<evidence type="ECO:0000313" key="1">
    <source>
        <dbReference type="EMBL" id="TMS38052.1"/>
    </source>
</evidence>
<proteinExistence type="predicted"/>
<protein>
    <submittedName>
        <fullName evidence="1">Uncharacterized protein</fullName>
    </submittedName>
</protein>
<reference evidence="1 2" key="1">
    <citation type="journal article" date="2015" name="Genome Biol.">
        <title>Comparative genomics of Steinernema reveals deeply conserved gene regulatory networks.</title>
        <authorList>
            <person name="Dillman A.R."/>
            <person name="Macchietto M."/>
            <person name="Porter C.F."/>
            <person name="Rogers A."/>
            <person name="Williams B."/>
            <person name="Antoshechkin I."/>
            <person name="Lee M.M."/>
            <person name="Goodwin Z."/>
            <person name="Lu X."/>
            <person name="Lewis E.E."/>
            <person name="Goodrich-Blair H."/>
            <person name="Stock S.P."/>
            <person name="Adams B.J."/>
            <person name="Sternberg P.W."/>
            <person name="Mortazavi A."/>
        </authorList>
    </citation>
    <scope>NUCLEOTIDE SEQUENCE [LARGE SCALE GENOMIC DNA]</scope>
    <source>
        <strain evidence="1 2">ALL</strain>
    </source>
</reference>
<organism evidence="1 2">
    <name type="scientific">Steinernema carpocapsae</name>
    <name type="common">Entomopathogenic nematode</name>
    <dbReference type="NCBI Taxonomy" id="34508"/>
    <lineage>
        <taxon>Eukaryota</taxon>
        <taxon>Metazoa</taxon>
        <taxon>Ecdysozoa</taxon>
        <taxon>Nematoda</taxon>
        <taxon>Chromadorea</taxon>
        <taxon>Rhabditida</taxon>
        <taxon>Tylenchina</taxon>
        <taxon>Panagrolaimomorpha</taxon>
        <taxon>Strongyloidoidea</taxon>
        <taxon>Steinernematidae</taxon>
        <taxon>Steinernema</taxon>
    </lineage>
</organism>
<dbReference type="EMBL" id="AZBU02000001">
    <property type="protein sequence ID" value="TMS38052.1"/>
    <property type="molecule type" value="Genomic_DNA"/>
</dbReference>
<sequence>MMMLTNEDYDNSCTVGVWSKSLEEQLASIEETLEALDADVTSLFSDYLETSVALKQATTILEEQYKKHFQEIKRDYTLRSQD</sequence>
<dbReference type="Proteomes" id="UP000298663">
    <property type="component" value="Unassembled WGS sequence"/>
</dbReference>
<evidence type="ECO:0000313" key="2">
    <source>
        <dbReference type="Proteomes" id="UP000298663"/>
    </source>
</evidence>
<name>A0A4U8UXD4_STECR</name>
<keyword evidence="2" id="KW-1185">Reference proteome</keyword>
<reference evidence="1 2" key="2">
    <citation type="journal article" date="2019" name="G3 (Bethesda)">
        <title>Hybrid Assembly of the Genome of the Entomopathogenic Nematode Steinernema carpocapsae Identifies the X-Chromosome.</title>
        <authorList>
            <person name="Serra L."/>
            <person name="Macchietto M."/>
            <person name="Macias-Munoz A."/>
            <person name="McGill C.J."/>
            <person name="Rodriguez I.M."/>
            <person name="Rodriguez B."/>
            <person name="Murad R."/>
            <person name="Mortazavi A."/>
        </authorList>
    </citation>
    <scope>NUCLEOTIDE SEQUENCE [LARGE SCALE GENOMIC DNA]</scope>
    <source>
        <strain evidence="1 2">ALL</strain>
    </source>
</reference>
<dbReference type="AlphaFoldDB" id="A0A4U8UXD4"/>
<accession>A0A4U8UXD4</accession>
<gene>
    <name evidence="1" type="ORF">L596_004862</name>
</gene>
<comment type="caution">
    <text evidence="1">The sequence shown here is derived from an EMBL/GenBank/DDBJ whole genome shotgun (WGS) entry which is preliminary data.</text>
</comment>